<dbReference type="InterPro" id="IPR001173">
    <property type="entry name" value="Glyco_trans_2-like"/>
</dbReference>
<dbReference type="CDD" id="cd04196">
    <property type="entry name" value="GT_2_like_d"/>
    <property type="match status" value="1"/>
</dbReference>
<dbReference type="PANTHER" id="PTHR22916:SF3">
    <property type="entry name" value="UDP-GLCNAC:BETAGAL BETA-1,3-N-ACETYLGLUCOSAMINYLTRANSFERASE-LIKE PROTEIN 1"/>
    <property type="match status" value="1"/>
</dbReference>
<dbReference type="EMBL" id="BAABEY010000016">
    <property type="protein sequence ID" value="GAA4437029.1"/>
    <property type="molecule type" value="Genomic_DNA"/>
</dbReference>
<evidence type="ECO:0000313" key="3">
    <source>
        <dbReference type="Proteomes" id="UP001501508"/>
    </source>
</evidence>
<comment type="caution">
    <text evidence="2">The sequence shown here is derived from an EMBL/GenBank/DDBJ whole genome shotgun (WGS) entry which is preliminary data.</text>
</comment>
<dbReference type="PANTHER" id="PTHR22916">
    <property type="entry name" value="GLYCOSYLTRANSFERASE"/>
    <property type="match status" value="1"/>
</dbReference>
<keyword evidence="3" id="KW-1185">Reference proteome</keyword>
<dbReference type="Pfam" id="PF00535">
    <property type="entry name" value="Glycos_transf_2"/>
    <property type="match status" value="1"/>
</dbReference>
<dbReference type="InterPro" id="IPR029044">
    <property type="entry name" value="Nucleotide-diphossugar_trans"/>
</dbReference>
<organism evidence="2 3">
    <name type="scientific">Ravibacter arvi</name>
    <dbReference type="NCBI Taxonomy" id="2051041"/>
    <lineage>
        <taxon>Bacteria</taxon>
        <taxon>Pseudomonadati</taxon>
        <taxon>Bacteroidota</taxon>
        <taxon>Cytophagia</taxon>
        <taxon>Cytophagales</taxon>
        <taxon>Spirosomataceae</taxon>
        <taxon>Ravibacter</taxon>
    </lineage>
</organism>
<dbReference type="Proteomes" id="UP001501508">
    <property type="component" value="Unassembled WGS sequence"/>
</dbReference>
<dbReference type="SUPFAM" id="SSF53448">
    <property type="entry name" value="Nucleotide-diphospho-sugar transferases"/>
    <property type="match status" value="1"/>
</dbReference>
<reference evidence="3" key="1">
    <citation type="journal article" date="2019" name="Int. J. Syst. Evol. Microbiol.">
        <title>The Global Catalogue of Microorganisms (GCM) 10K type strain sequencing project: providing services to taxonomists for standard genome sequencing and annotation.</title>
        <authorList>
            <consortium name="The Broad Institute Genomics Platform"/>
            <consortium name="The Broad Institute Genome Sequencing Center for Infectious Disease"/>
            <person name="Wu L."/>
            <person name="Ma J."/>
        </authorList>
    </citation>
    <scope>NUCLEOTIDE SEQUENCE [LARGE SCALE GENOMIC DNA]</scope>
    <source>
        <strain evidence="3">JCM 31920</strain>
    </source>
</reference>
<feature type="domain" description="Glycosyltransferase 2-like" evidence="1">
    <location>
        <begin position="4"/>
        <end position="175"/>
    </location>
</feature>
<dbReference type="Gene3D" id="3.90.550.10">
    <property type="entry name" value="Spore Coat Polysaccharide Biosynthesis Protein SpsA, Chain A"/>
    <property type="match status" value="1"/>
</dbReference>
<name>A0ABP8LU86_9BACT</name>
<gene>
    <name evidence="2" type="ORF">GCM10023091_15750</name>
</gene>
<evidence type="ECO:0000313" key="2">
    <source>
        <dbReference type="EMBL" id="GAA4437029.1"/>
    </source>
</evidence>
<protein>
    <recommendedName>
        <fullName evidence="1">Glycosyltransferase 2-like domain-containing protein</fullName>
    </recommendedName>
</protein>
<sequence length="326" mass="36748">MRVSVAMCTYNGERYLTQQLASIAQQSEPVSELVVCDDRSKDRTLEILEEFARNAPFPVHIHENEVNLGSTKNFEKCLLLCKGDILILCDQDDVWGVDKVRSQVEFLAGRPELDAVFSDANLIDDDGTKLPHRLWDNFGFNQARQAVWQAGNAKEVLFRNYVVTGATLAIRRSVLDLLTPFPTHLGPYIHDAWMALALGVLNKIGFIDQPLLSYRVHASQQVGFGQKSDPVTMKDRWSRGRKEKMAPILSRSSLLKNVYHALLAIDGITPASLQGLANLQKHFEIRAGLPSNRLLRVAPVFRELVSGRYVLSSEHWWLPFLGDLLE</sequence>
<dbReference type="RefSeq" id="WP_345027800.1">
    <property type="nucleotide sequence ID" value="NZ_BAABEY010000016.1"/>
</dbReference>
<proteinExistence type="predicted"/>
<evidence type="ECO:0000259" key="1">
    <source>
        <dbReference type="Pfam" id="PF00535"/>
    </source>
</evidence>
<accession>A0ABP8LU86</accession>